<dbReference type="EMBL" id="JACAZI010000018">
    <property type="protein sequence ID" value="KAF7341374.1"/>
    <property type="molecule type" value="Genomic_DNA"/>
</dbReference>
<evidence type="ECO:0008006" key="3">
    <source>
        <dbReference type="Google" id="ProtNLM"/>
    </source>
</evidence>
<dbReference type="InterPro" id="IPR032675">
    <property type="entry name" value="LRR_dom_sf"/>
</dbReference>
<reference evidence="1" key="1">
    <citation type="submission" date="2020-05" db="EMBL/GenBank/DDBJ databases">
        <title>Mycena genomes resolve the evolution of fungal bioluminescence.</title>
        <authorList>
            <person name="Tsai I.J."/>
        </authorList>
    </citation>
    <scope>NUCLEOTIDE SEQUENCE</scope>
    <source>
        <strain evidence="1">CCC161011</strain>
    </source>
</reference>
<accession>A0A8H6XJ47</accession>
<sequence length="458" mass="51649">MLNIREETRLPVERPPDEVLALIFKVAAEAPLSLGEASVPFVISSVSRRWRAVAVASPEIWTTIRISGRRSLNAATLYLARSAPLAFRISINTEPRNRPLGASQMLGVLLPHIHRCSALALCVSDEDLREWSVVLRDQGKLHTLRVLSITTHSYAPDELWGPPESLFYFAALCSGLRSLRLSARPTMNLHHHLHPLQLTTLDVRCTWDGALLRHICRNSQVLEKLVLRDYLACVFDGADTTCLPSLTSLVLEYRDASLAEGLITLAHFLDLPNLTRLTIEGCRSPGVGHTWRALDAQRHFPGLRVLSLRNVAFQRPIDSSVLTCLSATITHLQLVDCYRGPLNDAEILASYSDLRVIEIPRGSHFRLPAILRATVVVRDILPVGQQLMDDELEFYRERDGSTAEFEREPPVHACSDFWELHNDLSPWRDMRSEAERDRDRIISAQRIIESERGLITVR</sequence>
<gene>
    <name evidence="1" type="ORF">MVEN_01873900</name>
</gene>
<evidence type="ECO:0000313" key="2">
    <source>
        <dbReference type="Proteomes" id="UP000620124"/>
    </source>
</evidence>
<name>A0A8H6XJ47_9AGAR</name>
<protein>
    <recommendedName>
        <fullName evidence="3">F-box domain-containing protein</fullName>
    </recommendedName>
</protein>
<dbReference type="OrthoDB" id="2973282at2759"/>
<comment type="caution">
    <text evidence="1">The sequence shown here is derived from an EMBL/GenBank/DDBJ whole genome shotgun (WGS) entry which is preliminary data.</text>
</comment>
<dbReference type="Proteomes" id="UP000620124">
    <property type="component" value="Unassembled WGS sequence"/>
</dbReference>
<dbReference type="SUPFAM" id="SSF52047">
    <property type="entry name" value="RNI-like"/>
    <property type="match status" value="1"/>
</dbReference>
<keyword evidence="2" id="KW-1185">Reference proteome</keyword>
<proteinExistence type="predicted"/>
<organism evidence="1 2">
    <name type="scientific">Mycena venus</name>
    <dbReference type="NCBI Taxonomy" id="2733690"/>
    <lineage>
        <taxon>Eukaryota</taxon>
        <taxon>Fungi</taxon>
        <taxon>Dikarya</taxon>
        <taxon>Basidiomycota</taxon>
        <taxon>Agaricomycotina</taxon>
        <taxon>Agaricomycetes</taxon>
        <taxon>Agaricomycetidae</taxon>
        <taxon>Agaricales</taxon>
        <taxon>Marasmiineae</taxon>
        <taxon>Mycenaceae</taxon>
        <taxon>Mycena</taxon>
    </lineage>
</organism>
<dbReference type="Gene3D" id="3.80.10.10">
    <property type="entry name" value="Ribonuclease Inhibitor"/>
    <property type="match status" value="1"/>
</dbReference>
<dbReference type="AlphaFoldDB" id="A0A8H6XJ47"/>
<evidence type="ECO:0000313" key="1">
    <source>
        <dbReference type="EMBL" id="KAF7341374.1"/>
    </source>
</evidence>